<evidence type="ECO:0000313" key="13">
    <source>
        <dbReference type="Proteomes" id="UP001374579"/>
    </source>
</evidence>
<organism evidence="12 13">
    <name type="scientific">Littorina saxatilis</name>
    <dbReference type="NCBI Taxonomy" id="31220"/>
    <lineage>
        <taxon>Eukaryota</taxon>
        <taxon>Metazoa</taxon>
        <taxon>Spiralia</taxon>
        <taxon>Lophotrochozoa</taxon>
        <taxon>Mollusca</taxon>
        <taxon>Gastropoda</taxon>
        <taxon>Caenogastropoda</taxon>
        <taxon>Littorinimorpha</taxon>
        <taxon>Littorinoidea</taxon>
        <taxon>Littorinidae</taxon>
        <taxon>Littorina</taxon>
    </lineage>
</organism>
<dbReference type="GO" id="GO:0005634">
    <property type="term" value="C:nucleus"/>
    <property type="evidence" value="ECO:0007669"/>
    <property type="project" value="UniProtKB-SubCell"/>
</dbReference>
<dbReference type="Proteomes" id="UP001374579">
    <property type="component" value="Unassembled WGS sequence"/>
</dbReference>
<dbReference type="SMART" id="SM00385">
    <property type="entry name" value="CYCLIN"/>
    <property type="match status" value="1"/>
</dbReference>
<dbReference type="GO" id="GO:0008270">
    <property type="term" value="F:zinc ion binding"/>
    <property type="evidence" value="ECO:0007669"/>
    <property type="project" value="UniProtKB-KW"/>
</dbReference>
<dbReference type="FunFam" id="2.20.25.10:FF:000012">
    <property type="entry name" value="Putative transcription factor IIIB 90 kDa subunit"/>
    <property type="match status" value="1"/>
</dbReference>
<dbReference type="GO" id="GO:0097550">
    <property type="term" value="C:transcription preinitiation complex"/>
    <property type="evidence" value="ECO:0007669"/>
    <property type="project" value="TreeGrafter"/>
</dbReference>
<dbReference type="Gene3D" id="1.10.472.10">
    <property type="entry name" value="Cyclin-like"/>
    <property type="match status" value="1"/>
</dbReference>
<dbReference type="InterPro" id="IPR013137">
    <property type="entry name" value="Znf_TFIIB"/>
</dbReference>
<keyword evidence="3" id="KW-0479">Metal-binding</keyword>
<protein>
    <recommendedName>
        <fullName evidence="11">TFIIB-type domain-containing protein</fullName>
    </recommendedName>
</protein>
<dbReference type="Pfam" id="PF00382">
    <property type="entry name" value="TFIIB"/>
    <property type="match status" value="1"/>
</dbReference>
<dbReference type="PRINTS" id="PR00685">
    <property type="entry name" value="TIFACTORIIB"/>
</dbReference>
<comment type="caution">
    <text evidence="12">The sequence shown here is derived from an EMBL/GenBank/DDBJ whole genome shotgun (WGS) entry which is preliminary data.</text>
</comment>
<dbReference type="PANTHER" id="PTHR11618:SF4">
    <property type="entry name" value="TRANSCRIPTION FACTOR IIIB 90 KDA SUBUNIT"/>
    <property type="match status" value="1"/>
</dbReference>
<evidence type="ECO:0000256" key="5">
    <source>
        <dbReference type="ARBA" id="ARBA00022771"/>
    </source>
</evidence>
<evidence type="ECO:0000256" key="10">
    <source>
        <dbReference type="PROSITE-ProRule" id="PRU00469"/>
    </source>
</evidence>
<dbReference type="GO" id="GO:0001006">
    <property type="term" value="F:RNA polymerase III type 3 promoter sequence-specific DNA binding"/>
    <property type="evidence" value="ECO:0007669"/>
    <property type="project" value="TreeGrafter"/>
</dbReference>
<sequence>MPDNVCKHCGCNEIDEDPARGDKVCTNCGSVLEEQLIVSEIQFQENAAGGASVMGQFVSLEGAKSYTLGGTFTHGIGRDSRTVTLQNAKRKIQEVGGQLRLNPHYLDVAHNFFKMALDKNLTRGRKSLHVVATCLYIVCRMEGTSHMLLDLSDILQVNVYTLGRTFLHICQALCLNIPAVGVFASLVPPTGLCPCTPPGPRRPLDRGLFSILEFPCLLNASRMCSGQFLN</sequence>
<evidence type="ECO:0000256" key="8">
    <source>
        <dbReference type="ARBA" id="ARBA00023163"/>
    </source>
</evidence>
<dbReference type="AlphaFoldDB" id="A0AAN9BG16"/>
<keyword evidence="6" id="KW-0862">Zinc</keyword>
<evidence type="ECO:0000256" key="2">
    <source>
        <dbReference type="ARBA" id="ARBA00010857"/>
    </source>
</evidence>
<name>A0AAN9BG16_9CAEN</name>
<keyword evidence="5 10" id="KW-0863">Zinc-finger</keyword>
<gene>
    <name evidence="12" type="ORF">V1264_019712</name>
</gene>
<accession>A0AAN9BG16</accession>
<dbReference type="GO" id="GO:0000995">
    <property type="term" value="F:RNA polymerase III general transcription initiation factor activity"/>
    <property type="evidence" value="ECO:0007669"/>
    <property type="project" value="TreeGrafter"/>
</dbReference>
<comment type="similarity">
    <text evidence="2">Belongs to the TFIIB family.</text>
</comment>
<comment type="subcellular location">
    <subcellularLocation>
        <location evidence="1">Nucleus</location>
    </subcellularLocation>
</comment>
<dbReference type="GO" id="GO:0017025">
    <property type="term" value="F:TBP-class protein binding"/>
    <property type="evidence" value="ECO:0007669"/>
    <property type="project" value="InterPro"/>
</dbReference>
<keyword evidence="8" id="KW-0804">Transcription</keyword>
<evidence type="ECO:0000256" key="7">
    <source>
        <dbReference type="ARBA" id="ARBA00023015"/>
    </source>
</evidence>
<keyword evidence="13" id="KW-1185">Reference proteome</keyword>
<dbReference type="GO" id="GO:0070897">
    <property type="term" value="P:transcription preinitiation complex assembly"/>
    <property type="evidence" value="ECO:0007669"/>
    <property type="project" value="InterPro"/>
</dbReference>
<dbReference type="FunFam" id="1.10.472.10:FF:000007">
    <property type="entry name" value="Transcription factor IIIB 90 kDa subunit"/>
    <property type="match status" value="1"/>
</dbReference>
<dbReference type="InterPro" id="IPR013763">
    <property type="entry name" value="Cyclin-like_dom"/>
</dbReference>
<dbReference type="EMBL" id="JBAMIC010000008">
    <property type="protein sequence ID" value="KAK7105105.1"/>
    <property type="molecule type" value="Genomic_DNA"/>
</dbReference>
<dbReference type="InterPro" id="IPR036915">
    <property type="entry name" value="Cyclin-like_sf"/>
</dbReference>
<dbReference type="InterPro" id="IPR000812">
    <property type="entry name" value="TFIIB"/>
</dbReference>
<dbReference type="InterPro" id="IPR013150">
    <property type="entry name" value="TFIIB_cyclin"/>
</dbReference>
<evidence type="ECO:0000256" key="3">
    <source>
        <dbReference type="ARBA" id="ARBA00022723"/>
    </source>
</evidence>
<dbReference type="PANTHER" id="PTHR11618">
    <property type="entry name" value="TRANSCRIPTION INITIATION FACTOR IIB-RELATED"/>
    <property type="match status" value="1"/>
</dbReference>
<dbReference type="SUPFAM" id="SSF57783">
    <property type="entry name" value="Zinc beta-ribbon"/>
    <property type="match status" value="1"/>
</dbReference>
<evidence type="ECO:0000256" key="9">
    <source>
        <dbReference type="ARBA" id="ARBA00023242"/>
    </source>
</evidence>
<reference evidence="12 13" key="1">
    <citation type="submission" date="2024-02" db="EMBL/GenBank/DDBJ databases">
        <title>Chromosome-scale genome assembly of the rough periwinkle Littorina saxatilis.</title>
        <authorList>
            <person name="De Jode A."/>
            <person name="Faria R."/>
            <person name="Formenti G."/>
            <person name="Sims Y."/>
            <person name="Smith T.P."/>
            <person name="Tracey A."/>
            <person name="Wood J.M.D."/>
            <person name="Zagrodzka Z.B."/>
            <person name="Johannesson K."/>
            <person name="Butlin R.K."/>
            <person name="Leder E.H."/>
        </authorList>
    </citation>
    <scope>NUCLEOTIDE SEQUENCE [LARGE SCALE GENOMIC DNA]</scope>
    <source>
        <strain evidence="12">Snail1</strain>
        <tissue evidence="12">Muscle</tissue>
    </source>
</reference>
<dbReference type="GO" id="GO:0000126">
    <property type="term" value="C:transcription factor TFIIIB complex"/>
    <property type="evidence" value="ECO:0007669"/>
    <property type="project" value="TreeGrafter"/>
</dbReference>
<keyword evidence="7" id="KW-0805">Transcription regulation</keyword>
<dbReference type="Gene3D" id="2.20.25.10">
    <property type="match status" value="1"/>
</dbReference>
<dbReference type="CDD" id="cd20553">
    <property type="entry name" value="CYCLIN_TFIIIB90_rpt1"/>
    <property type="match status" value="1"/>
</dbReference>
<dbReference type="PROSITE" id="PS51134">
    <property type="entry name" value="ZF_TFIIB"/>
    <property type="match status" value="1"/>
</dbReference>
<evidence type="ECO:0000256" key="1">
    <source>
        <dbReference type="ARBA" id="ARBA00004123"/>
    </source>
</evidence>
<evidence type="ECO:0000256" key="4">
    <source>
        <dbReference type="ARBA" id="ARBA00022737"/>
    </source>
</evidence>
<keyword evidence="9" id="KW-0539">Nucleus</keyword>
<feature type="domain" description="TFIIB-type" evidence="11">
    <location>
        <begin position="2"/>
        <end position="33"/>
    </location>
</feature>
<proteinExistence type="inferred from homology"/>
<dbReference type="Pfam" id="PF08271">
    <property type="entry name" value="Zn_Ribbon_TF"/>
    <property type="match status" value="1"/>
</dbReference>
<evidence type="ECO:0000259" key="11">
    <source>
        <dbReference type="PROSITE" id="PS51134"/>
    </source>
</evidence>
<evidence type="ECO:0000313" key="12">
    <source>
        <dbReference type="EMBL" id="KAK7105105.1"/>
    </source>
</evidence>
<keyword evidence="4" id="KW-0677">Repeat</keyword>
<dbReference type="SUPFAM" id="SSF47954">
    <property type="entry name" value="Cyclin-like"/>
    <property type="match status" value="1"/>
</dbReference>
<evidence type="ECO:0000256" key="6">
    <source>
        <dbReference type="ARBA" id="ARBA00022833"/>
    </source>
</evidence>